<evidence type="ECO:0000313" key="2">
    <source>
        <dbReference type="Proteomes" id="UP000610026"/>
    </source>
</evidence>
<accession>A0A889IS48</accession>
<name>A0A889IS48_9CAUD</name>
<keyword evidence="2" id="KW-1185">Reference proteome</keyword>
<dbReference type="Proteomes" id="UP000610026">
    <property type="component" value="Segment"/>
</dbReference>
<protein>
    <submittedName>
        <fullName evidence="1">Uncharacterized protein</fullName>
    </submittedName>
</protein>
<dbReference type="EMBL" id="MW460249">
    <property type="protein sequence ID" value="QRE00578.1"/>
    <property type="molecule type" value="Genomic_DNA"/>
</dbReference>
<dbReference type="KEGG" id="vg:77947845"/>
<organism evidence="1 2">
    <name type="scientific">Pseudomonas phage Itty13</name>
    <dbReference type="NCBI Taxonomy" id="2805750"/>
    <lineage>
        <taxon>Viruses</taxon>
        <taxon>Duplodnaviria</taxon>
        <taxon>Heunggongvirae</taxon>
        <taxon>Uroviricota</taxon>
        <taxon>Caudoviricetes</taxon>
        <taxon>Ittyvirus</taxon>
        <taxon>Ittyvirus itty13</taxon>
    </lineage>
</organism>
<dbReference type="GeneID" id="77947845"/>
<evidence type="ECO:0000313" key="1">
    <source>
        <dbReference type="EMBL" id="QRE00578.1"/>
    </source>
</evidence>
<proteinExistence type="predicted"/>
<reference evidence="1" key="1">
    <citation type="submission" date="2021-01" db="EMBL/GenBank/DDBJ databases">
        <authorList>
            <person name="Ben Porat S."/>
            <person name="Alkalay-Oren S."/>
            <person name="Coppenhagen-Glazer S."/>
            <person name="Hazan R."/>
        </authorList>
    </citation>
    <scope>NUCLEOTIDE SEQUENCE</scope>
</reference>
<sequence>MVGELGHHFLRHPWGARLDVDVHSLDVGRLHTFQGFDVRGECRIALGRLAGLGQLRLHVPAQVLVAGDVALHRVLIDEVAKLLDDGVRRLAVQLAHQVEVYAAGLGEAGDQGVLRRRGAGRRLIRLLGALAEDRRLLRARLASLLAGLLRHGGGQPLVEVVLQGGELRPRRIVAEQALVGVEVDRAVRLDEGVIGRVQLLAGGLDPLVGGARVQLQAAQAGQHVADADHADDALAGLLVREGHGLGGVLAQHVLAAHLHGVAVEEHGADAHVLGAHGLGGLRLHRRRLGHDALGQAVDGARQLGLGVLALAGDQGGLAVAVHGAVGAEVAEHHFRVAVEILVQRNGVAVLVGVVAHLHPALAGWLLALGAAAHEDDVRGHGRAGVRHEGVVRQADRAQEVGAVGHVAACLVARHVHHAVGHDHGQHAAGAQAVQALGEEIVVDTEAAQVLAATVVQALAAERRVADGDIEVAVRDQVVLIAHAGDLRLGIELGGDSAGDVVQLHAVQRGGLAQLVRHQAEEVAGADRRLQHPATVEAQAGHGAPHGAHDLRRGVVGVLRGGCGGAVFVGGQQALQLADLAIPALAGAAVAALEGLRDAAPADVFRQDRLLVGGGGAALGLQLLQQADRRDVVPVFGLGAALADLVGLGDGVVRRALLGDDAPRRCYAARLSITPSSGSGWITCIASLNSAPVAASSASVCSCGGNRYSSLVASQASCVVIPAASSSLISACVRSAASRRAFPSWFLACSSLYRFGRCSFQCSRAWLIQLFRFIRDLHGRAAHLRGNAAGLLHDHSSQVGGGKVHRRPAVRCGRGEAVAGLAGHAEHHLHAAGRGRDDAAQRAAADGDIGVGAGLRVAHGQGHVAANGDTGLVLRDRLLQAPLLVLVRHETVGLQHVGHGAQVGGRVLQERLFGLLALVGVAVDVIDAEILGQRAVGRGAGLHGALPGLLHLGAERAGLLLRQLAVQLGMLARGVFHAGHALGVEARIVPGALPKAQQVRLDLVAEVIGHQLGVLAEAAHAGLDVGAGDGHAVDQHLWIDAAVQLAHLRLQAGAGGGHLVGGEQLVVGEDVGGRLALGRGSAYILRCAGLAASCVIREFRSGGVRPSVTTGVFHLIGRQQPSLRIPVPGQPHDCRARLVAQADAVLPSLGVILR</sequence>
<dbReference type="RefSeq" id="YP_010671591.1">
    <property type="nucleotide sequence ID" value="NC_070969.1"/>
</dbReference>